<feature type="compositionally biased region" description="Basic and acidic residues" evidence="1">
    <location>
        <begin position="456"/>
        <end position="470"/>
    </location>
</feature>
<dbReference type="AlphaFoldDB" id="A0A9Q1GZH9"/>
<dbReference type="EMBL" id="JAKOGI010001016">
    <property type="protein sequence ID" value="KAJ8428369.1"/>
    <property type="molecule type" value="Genomic_DNA"/>
</dbReference>
<keyword evidence="2" id="KW-1133">Transmembrane helix</keyword>
<name>A0A9Q1GZH9_9CARY</name>
<keyword evidence="2" id="KW-0812">Transmembrane</keyword>
<comment type="caution">
    <text evidence="3">The sequence shown here is derived from an EMBL/GenBank/DDBJ whole genome shotgun (WGS) entry which is preliminary data.</text>
</comment>
<proteinExistence type="predicted"/>
<dbReference type="PANTHER" id="PTHR34952">
    <property type="entry name" value="OS05G0113500 PROTEIN"/>
    <property type="match status" value="1"/>
</dbReference>
<keyword evidence="4" id="KW-1185">Reference proteome</keyword>
<dbReference type="Proteomes" id="UP001153076">
    <property type="component" value="Unassembled WGS sequence"/>
</dbReference>
<evidence type="ECO:0000256" key="1">
    <source>
        <dbReference type="SAM" id="MobiDB-lite"/>
    </source>
</evidence>
<dbReference type="PANTHER" id="PTHR34952:SF2">
    <property type="entry name" value="OS05G0113500 PROTEIN"/>
    <property type="match status" value="1"/>
</dbReference>
<feature type="compositionally biased region" description="Basic residues" evidence="1">
    <location>
        <begin position="423"/>
        <end position="439"/>
    </location>
</feature>
<sequence length="520" mass="57104">MDSHIKNRDNAMCPKTLGQLQALKLGHFGWPKQKRVGWSYPIDKSKSFPHGLLIGLKLENKSTVPQIKCLYIDIPLNSIDNRNLSNPRYIFLHLSVGATLSQAEKEYGTLKRKGIGAQCLRCPLNFPFPLRFSLPPLCVVPHVLIVSNILKKVIGVVILVSIWFFRPILGSFPIFHSILFRDIIPIIGVFPLSFLFLVGEVDQGSCSQLESLKKFVDICCGTVIFELETQLYTGLVPILMENSHAGVRNLGNVNGSNGSHNLEQPVAIGKQHVCNVPGIGAVHELENAFHDKLQVKDEFEAGSDLPFDNDKRGILADVDGRGDCSGSLDGCVETTGKCFQKCATFPVTVGGEKTHDFQLENKSLMHSSSLPTAHKLISAMKGGREKEGIPPKKLSVSWAPDVYDPPPTSVSHYPRKNVQQQYKSKKKHAKGKQKGKHVRAGGSGPKDKKHNRKNGGRSEKRSSSPEDSDKTSSNNYKPSLGFLDFERHVDDIGGPEPNCGSSFWGKACGGTMHFAYAGAT</sequence>
<evidence type="ECO:0000313" key="4">
    <source>
        <dbReference type="Proteomes" id="UP001153076"/>
    </source>
</evidence>
<protein>
    <submittedName>
        <fullName evidence="3">Uncharacterized protein</fullName>
    </submittedName>
</protein>
<keyword evidence="2" id="KW-0472">Membrane</keyword>
<gene>
    <name evidence="3" type="ORF">Cgig2_012516</name>
</gene>
<evidence type="ECO:0000256" key="2">
    <source>
        <dbReference type="SAM" id="Phobius"/>
    </source>
</evidence>
<feature type="transmembrane region" description="Helical" evidence="2">
    <location>
        <begin position="143"/>
        <end position="166"/>
    </location>
</feature>
<reference evidence="3" key="1">
    <citation type="submission" date="2022-04" db="EMBL/GenBank/DDBJ databases">
        <title>Carnegiea gigantea Genome sequencing and assembly v2.</title>
        <authorList>
            <person name="Copetti D."/>
            <person name="Sanderson M.J."/>
            <person name="Burquez A."/>
            <person name="Wojciechowski M.F."/>
        </authorList>
    </citation>
    <scope>NUCLEOTIDE SEQUENCE</scope>
    <source>
        <strain evidence="3">SGP5-SGP5p</strain>
        <tissue evidence="3">Aerial part</tissue>
    </source>
</reference>
<evidence type="ECO:0000313" key="3">
    <source>
        <dbReference type="EMBL" id="KAJ8428369.1"/>
    </source>
</evidence>
<dbReference type="OrthoDB" id="2016966at2759"/>
<feature type="region of interest" description="Disordered" evidence="1">
    <location>
        <begin position="380"/>
        <end position="479"/>
    </location>
</feature>
<accession>A0A9Q1GZH9</accession>
<organism evidence="3 4">
    <name type="scientific">Carnegiea gigantea</name>
    <dbReference type="NCBI Taxonomy" id="171969"/>
    <lineage>
        <taxon>Eukaryota</taxon>
        <taxon>Viridiplantae</taxon>
        <taxon>Streptophyta</taxon>
        <taxon>Embryophyta</taxon>
        <taxon>Tracheophyta</taxon>
        <taxon>Spermatophyta</taxon>
        <taxon>Magnoliopsida</taxon>
        <taxon>eudicotyledons</taxon>
        <taxon>Gunneridae</taxon>
        <taxon>Pentapetalae</taxon>
        <taxon>Caryophyllales</taxon>
        <taxon>Cactineae</taxon>
        <taxon>Cactaceae</taxon>
        <taxon>Cactoideae</taxon>
        <taxon>Echinocereeae</taxon>
        <taxon>Carnegiea</taxon>
    </lineage>
</organism>